<sequence length="332" mass="37159">MSKLKVFVTGANGLLGTNTIIELLKEGYEVVGFVRHKKNFVGNIHKDLILKEGDLLNTPSIENAINGCDYVVHAASMVDPSNLYEKKFFEVNVQGTYNVIETAIKQGVKKVVYIGTANVFGFGTLNDLGHEFKQMKPPFTKSYYSKSKKAAQDYIFSKRDEINIISINPTFIIGAYDTRPSSGKLILHGLNKRIVFYPSGGKSFVNAVDVAKGIVKGIKFGVSGESYIMSNENLSYKSFFKLLNEVQEQRSILIQIPKWLLVFAGYLGDVLRIMRFKTPWSSNNIKVICTNSFYSNSKSKKELGTSFSPIKKGLKEAVIWFNTNGYTLKNMS</sequence>
<dbReference type="Pfam" id="PF01370">
    <property type="entry name" value="Epimerase"/>
    <property type="match status" value="1"/>
</dbReference>
<evidence type="ECO:0000313" key="2">
    <source>
        <dbReference type="EMBL" id="MBD0825269.1"/>
    </source>
</evidence>
<dbReference type="PANTHER" id="PTHR48079">
    <property type="entry name" value="PROTEIN YEEZ"/>
    <property type="match status" value="1"/>
</dbReference>
<feature type="domain" description="NAD-dependent epimerase/dehydratase" evidence="1">
    <location>
        <begin position="6"/>
        <end position="227"/>
    </location>
</feature>
<evidence type="ECO:0000259" key="1">
    <source>
        <dbReference type="Pfam" id="PF01370"/>
    </source>
</evidence>
<dbReference type="EMBL" id="JACVXD010000012">
    <property type="protein sequence ID" value="MBD0825269.1"/>
    <property type="molecule type" value="Genomic_DNA"/>
</dbReference>
<evidence type="ECO:0000313" key="3">
    <source>
        <dbReference type="Proteomes" id="UP000621516"/>
    </source>
</evidence>
<dbReference type="RefSeq" id="WP_188224561.1">
    <property type="nucleotide sequence ID" value="NZ_JACVXD010000012.1"/>
</dbReference>
<proteinExistence type="predicted"/>
<dbReference type="InterPro" id="IPR051783">
    <property type="entry name" value="NAD(P)-dependent_oxidoreduct"/>
</dbReference>
<name>A0A8J6U7I7_9FLAO</name>
<protein>
    <submittedName>
        <fullName evidence="2">NAD-dependent epimerase/dehydratase family protein</fullName>
    </submittedName>
</protein>
<dbReference type="Gene3D" id="3.40.50.720">
    <property type="entry name" value="NAD(P)-binding Rossmann-like Domain"/>
    <property type="match status" value="1"/>
</dbReference>
<dbReference type="InterPro" id="IPR036291">
    <property type="entry name" value="NAD(P)-bd_dom_sf"/>
</dbReference>
<dbReference type="InterPro" id="IPR001509">
    <property type="entry name" value="Epimerase_deHydtase"/>
</dbReference>
<dbReference type="AlphaFoldDB" id="A0A8J6U7I7"/>
<keyword evidence="3" id="KW-1185">Reference proteome</keyword>
<dbReference type="GO" id="GO:0004029">
    <property type="term" value="F:aldehyde dehydrogenase (NAD+) activity"/>
    <property type="evidence" value="ECO:0007669"/>
    <property type="project" value="TreeGrafter"/>
</dbReference>
<reference evidence="2 3" key="1">
    <citation type="journal article" date="2018" name="J. Microbiol.">
        <title>Aestuariibaculum marinum sp. nov., a marine bacterium isolated from seawater in South Korea.</title>
        <authorList>
            <person name="Choi J."/>
            <person name="Lee D."/>
            <person name="Jang J.H."/>
            <person name="Cha S."/>
            <person name="Seo T."/>
        </authorList>
    </citation>
    <scope>NUCLEOTIDE SEQUENCE [LARGE SCALE GENOMIC DNA]</scope>
    <source>
        <strain evidence="2 3">IP7</strain>
    </source>
</reference>
<comment type="caution">
    <text evidence="2">The sequence shown here is derived from an EMBL/GenBank/DDBJ whole genome shotgun (WGS) entry which is preliminary data.</text>
</comment>
<gene>
    <name evidence="2" type="ORF">ICJ85_14710</name>
</gene>
<organism evidence="2 3">
    <name type="scientific">Aestuariibaculum marinum</name>
    <dbReference type="NCBI Taxonomy" id="2683592"/>
    <lineage>
        <taxon>Bacteria</taxon>
        <taxon>Pseudomonadati</taxon>
        <taxon>Bacteroidota</taxon>
        <taxon>Flavobacteriia</taxon>
        <taxon>Flavobacteriales</taxon>
        <taxon>Flavobacteriaceae</taxon>
    </lineage>
</organism>
<dbReference type="Proteomes" id="UP000621516">
    <property type="component" value="Unassembled WGS sequence"/>
</dbReference>
<dbReference type="GO" id="GO:0005737">
    <property type="term" value="C:cytoplasm"/>
    <property type="evidence" value="ECO:0007669"/>
    <property type="project" value="TreeGrafter"/>
</dbReference>
<accession>A0A8J6U7I7</accession>
<dbReference type="PANTHER" id="PTHR48079:SF6">
    <property type="entry name" value="NAD(P)-BINDING DOMAIN-CONTAINING PROTEIN-RELATED"/>
    <property type="match status" value="1"/>
</dbReference>
<dbReference type="SUPFAM" id="SSF51735">
    <property type="entry name" value="NAD(P)-binding Rossmann-fold domains"/>
    <property type="match status" value="1"/>
</dbReference>